<dbReference type="InterPro" id="IPR001296">
    <property type="entry name" value="Glyco_trans_1"/>
</dbReference>
<dbReference type="Proteomes" id="UP000268658">
    <property type="component" value="Chromosome"/>
</dbReference>
<dbReference type="Pfam" id="PF00534">
    <property type="entry name" value="Glycos_transf_1"/>
    <property type="match status" value="1"/>
</dbReference>
<dbReference type="AlphaFoldDB" id="A0A3S4Z7G9"/>
<dbReference type="GO" id="GO:0102710">
    <property type="term" value="F:D-inositol-3-phosphate glycosyltransferase activity"/>
    <property type="evidence" value="ECO:0007669"/>
    <property type="project" value="UniProtKB-EC"/>
</dbReference>
<protein>
    <submittedName>
        <fullName evidence="3">D-inositol-3-phosphate glycosyltransferase</fullName>
        <ecNumber evidence="3">2.4.1.250</ecNumber>
    </submittedName>
</protein>
<dbReference type="SUPFAM" id="SSF53756">
    <property type="entry name" value="UDP-Glycosyltransferase/glycogen phosphorylase"/>
    <property type="match status" value="1"/>
</dbReference>
<dbReference type="Gene3D" id="3.40.50.2000">
    <property type="entry name" value="Glycogen Phosphorylase B"/>
    <property type="match status" value="2"/>
</dbReference>
<reference evidence="3 4" key="1">
    <citation type="submission" date="2018-12" db="EMBL/GenBank/DDBJ databases">
        <authorList>
            <consortium name="Pathogen Informatics"/>
        </authorList>
    </citation>
    <scope>NUCLEOTIDE SEQUENCE [LARGE SCALE GENOMIC DNA]</scope>
    <source>
        <strain evidence="3 4">NCTC10951</strain>
    </source>
</reference>
<organism evidence="3 4">
    <name type="scientific">Actinomyces viscosus</name>
    <dbReference type="NCBI Taxonomy" id="1656"/>
    <lineage>
        <taxon>Bacteria</taxon>
        <taxon>Bacillati</taxon>
        <taxon>Actinomycetota</taxon>
        <taxon>Actinomycetes</taxon>
        <taxon>Actinomycetales</taxon>
        <taxon>Actinomycetaceae</taxon>
        <taxon>Actinomyces</taxon>
    </lineage>
</organism>
<sequence>MKIFFVLSGYRPYIGGAEQQTRCLADELCSMGHIVELLVVDQGKATGDALESLSAQFSGPARPDVVHLVDSVDGALVDGTCSLVREHGGTLVYTPATDQSLWGDSETVWRAIREADLVLAMNETEQRALAAVRSSGVECIEQGGDLGEGTYDLRAELGIPTGAPVLLFVGRKMASKGYAALVQAGPIIWDSRPDTRLVFVGPAVDTDAEVLISQLGDPRVIDLGVVSEKIKTAAYEMSTIVCLPSRADVFPMVIVEAWAARRPLLLGPFDGGKCFIEEGVALACGDTPGTVAASAVHLLDHPDMAEELADRGYARYLGRHSWSAVARQHLDLYSRVVFTPSHQGTGI</sequence>
<dbReference type="KEGG" id="avc:NCTC10951_00705"/>
<dbReference type="OrthoDB" id="502646at2"/>
<evidence type="ECO:0000313" key="4">
    <source>
        <dbReference type="Proteomes" id="UP000268658"/>
    </source>
</evidence>
<keyword evidence="3" id="KW-0328">Glycosyltransferase</keyword>
<dbReference type="InterPro" id="IPR050194">
    <property type="entry name" value="Glycosyltransferase_grp1"/>
</dbReference>
<keyword evidence="1 3" id="KW-0808">Transferase</keyword>
<gene>
    <name evidence="3" type="primary">mshA_2</name>
    <name evidence="3" type="ORF">NCTC10951_00705</name>
</gene>
<dbReference type="PANTHER" id="PTHR45947:SF3">
    <property type="entry name" value="SULFOQUINOVOSYL TRANSFERASE SQD2"/>
    <property type="match status" value="1"/>
</dbReference>
<dbReference type="CDD" id="cd03801">
    <property type="entry name" value="GT4_PimA-like"/>
    <property type="match status" value="1"/>
</dbReference>
<dbReference type="RefSeq" id="WP_126413430.1">
    <property type="nucleotide sequence ID" value="NZ_JASPER010000044.1"/>
</dbReference>
<dbReference type="EMBL" id="LR134477">
    <property type="protein sequence ID" value="VEI14829.1"/>
    <property type="molecule type" value="Genomic_DNA"/>
</dbReference>
<feature type="domain" description="Glycosyl transferase family 1" evidence="2">
    <location>
        <begin position="153"/>
        <end position="313"/>
    </location>
</feature>
<accession>A0A3S4Z7G9</accession>
<name>A0A3S4Z7G9_ACTVI</name>
<dbReference type="EC" id="2.4.1.250" evidence="3"/>
<evidence type="ECO:0000256" key="1">
    <source>
        <dbReference type="ARBA" id="ARBA00022679"/>
    </source>
</evidence>
<dbReference type="PANTHER" id="PTHR45947">
    <property type="entry name" value="SULFOQUINOVOSYL TRANSFERASE SQD2"/>
    <property type="match status" value="1"/>
</dbReference>
<evidence type="ECO:0000313" key="3">
    <source>
        <dbReference type="EMBL" id="VEI14829.1"/>
    </source>
</evidence>
<evidence type="ECO:0000259" key="2">
    <source>
        <dbReference type="Pfam" id="PF00534"/>
    </source>
</evidence>
<proteinExistence type="predicted"/>